<evidence type="ECO:0000313" key="3">
    <source>
        <dbReference type="Proteomes" id="UP000239340"/>
    </source>
</evidence>
<dbReference type="GO" id="GO:0016747">
    <property type="term" value="F:acyltransferase activity, transferring groups other than amino-acyl groups"/>
    <property type="evidence" value="ECO:0007669"/>
    <property type="project" value="InterPro"/>
</dbReference>
<dbReference type="AlphaFoldDB" id="A0A2L0H376"/>
<sequence>MSADDRKAYIRERIEAGPPPGILGYCEGRPVAWIQVGPRQDVPQFNSPRTCSRPLEEREAEDASVWAVSCFFLASPLRGKGLSHHMLSAAIDHARASGAHYLDACPIGHTKRPKSVGLYIGSTAIFDAAGFETVACRKDGRPLMRLDFRQ</sequence>
<reference evidence="2 3" key="1">
    <citation type="submission" date="2017-10" db="EMBL/GenBank/DDBJ databases">
        <title>Analysis of the genome sequences of Rhizobium populations associated to common bean (phaseolus vulgaris).</title>
        <authorList>
            <person name="Bustos P."/>
            <person name="Santamaria R.I."/>
            <person name="Miranda-Sanchez F."/>
            <person name="Perez-Carrascal O."/>
            <person name="Juarez S."/>
            <person name="Lozano L."/>
            <person name="Martinez-Flores I."/>
            <person name="Vinuesa P."/>
            <person name="Martinez-Romero E."/>
            <person name="Cevallos M.A."/>
            <person name="Romero D."/>
            <person name="Davila G."/>
            <person name="Gonzalez V."/>
        </authorList>
    </citation>
    <scope>NUCLEOTIDE SEQUENCE [LARGE SCALE GENOMIC DNA]</scope>
    <source>
        <strain evidence="2 3">NXT3</strain>
    </source>
</reference>
<dbReference type="InterPro" id="IPR000182">
    <property type="entry name" value="GNAT_dom"/>
</dbReference>
<dbReference type="Gene3D" id="3.40.630.30">
    <property type="match status" value="1"/>
</dbReference>
<proteinExistence type="predicted"/>
<dbReference type="EMBL" id="CP024307">
    <property type="protein sequence ID" value="AUX75931.1"/>
    <property type="molecule type" value="Genomic_DNA"/>
</dbReference>
<evidence type="ECO:0000259" key="1">
    <source>
        <dbReference type="PROSITE" id="PS51186"/>
    </source>
</evidence>
<dbReference type="Proteomes" id="UP000239340">
    <property type="component" value="Chromosome"/>
</dbReference>
<gene>
    <name evidence="2" type="ORF">NXT3_CH01344</name>
</gene>
<feature type="domain" description="N-acetyltransferase" evidence="1">
    <location>
        <begin position="1"/>
        <end position="149"/>
    </location>
</feature>
<dbReference type="Pfam" id="PF00583">
    <property type="entry name" value="Acetyltransf_1"/>
    <property type="match status" value="1"/>
</dbReference>
<dbReference type="PROSITE" id="PS51186">
    <property type="entry name" value="GNAT"/>
    <property type="match status" value="1"/>
</dbReference>
<organism evidence="2 3">
    <name type="scientific">Rhizobium fredii</name>
    <name type="common">Sinorhizobium fredii</name>
    <dbReference type="NCBI Taxonomy" id="380"/>
    <lineage>
        <taxon>Bacteria</taxon>
        <taxon>Pseudomonadati</taxon>
        <taxon>Pseudomonadota</taxon>
        <taxon>Alphaproteobacteria</taxon>
        <taxon>Hyphomicrobiales</taxon>
        <taxon>Rhizobiaceae</taxon>
        <taxon>Sinorhizobium/Ensifer group</taxon>
        <taxon>Sinorhizobium</taxon>
    </lineage>
</organism>
<evidence type="ECO:0000313" key="2">
    <source>
        <dbReference type="EMBL" id="AUX75931.1"/>
    </source>
</evidence>
<dbReference type="InterPro" id="IPR016181">
    <property type="entry name" value="Acyl_CoA_acyltransferase"/>
</dbReference>
<name>A0A2L0H376_RHIFR</name>
<protein>
    <submittedName>
        <fullName evidence="2">GCN5-related N-acetyltransferase protein</fullName>
    </submittedName>
</protein>
<keyword evidence="2" id="KW-0808">Transferase</keyword>
<dbReference type="CDD" id="cd04301">
    <property type="entry name" value="NAT_SF"/>
    <property type="match status" value="1"/>
</dbReference>
<accession>A0A2L0H376</accession>
<dbReference type="SUPFAM" id="SSF55729">
    <property type="entry name" value="Acyl-CoA N-acyltransferases (Nat)"/>
    <property type="match status" value="1"/>
</dbReference>